<keyword evidence="1" id="KW-0472">Membrane</keyword>
<name>A0A645CJH9_9ZZZZ</name>
<evidence type="ECO:0000256" key="1">
    <source>
        <dbReference type="SAM" id="Phobius"/>
    </source>
</evidence>
<accession>A0A645CJH9</accession>
<gene>
    <name evidence="2" type="ORF">SDC9_124107</name>
</gene>
<dbReference type="AlphaFoldDB" id="A0A645CJH9"/>
<evidence type="ECO:0000313" key="2">
    <source>
        <dbReference type="EMBL" id="MPM77107.1"/>
    </source>
</evidence>
<dbReference type="EMBL" id="VSSQ01027724">
    <property type="protein sequence ID" value="MPM77107.1"/>
    <property type="molecule type" value="Genomic_DNA"/>
</dbReference>
<sequence length="118" mass="13641">MLDKLSHLLDLSENEKHRNAFLTSIRCAAPTYQYNGNIYQITPAMKWYSTLYRYCFFVIAFSLILFWQPFLINKTVTVLVKATIIIMIAGAAEKLCMRLFISEAQKHIVGQDQTKEDA</sequence>
<keyword evidence="1" id="KW-1133">Transmembrane helix</keyword>
<keyword evidence="1" id="KW-0812">Transmembrane</keyword>
<protein>
    <submittedName>
        <fullName evidence="2">Uncharacterized protein</fullName>
    </submittedName>
</protein>
<reference evidence="2" key="1">
    <citation type="submission" date="2019-08" db="EMBL/GenBank/DDBJ databases">
        <authorList>
            <person name="Kucharzyk K."/>
            <person name="Murdoch R.W."/>
            <person name="Higgins S."/>
            <person name="Loffler F."/>
        </authorList>
    </citation>
    <scope>NUCLEOTIDE SEQUENCE</scope>
</reference>
<comment type="caution">
    <text evidence="2">The sequence shown here is derived from an EMBL/GenBank/DDBJ whole genome shotgun (WGS) entry which is preliminary data.</text>
</comment>
<feature type="transmembrane region" description="Helical" evidence="1">
    <location>
        <begin position="51"/>
        <end position="72"/>
    </location>
</feature>
<feature type="transmembrane region" description="Helical" evidence="1">
    <location>
        <begin position="78"/>
        <end position="96"/>
    </location>
</feature>
<proteinExistence type="predicted"/>
<organism evidence="2">
    <name type="scientific">bioreactor metagenome</name>
    <dbReference type="NCBI Taxonomy" id="1076179"/>
    <lineage>
        <taxon>unclassified sequences</taxon>
        <taxon>metagenomes</taxon>
        <taxon>ecological metagenomes</taxon>
    </lineage>
</organism>